<evidence type="ECO:0000256" key="9">
    <source>
        <dbReference type="ARBA" id="ARBA00022884"/>
    </source>
</evidence>
<dbReference type="GO" id="GO:0006364">
    <property type="term" value="P:rRNA processing"/>
    <property type="evidence" value="ECO:0007669"/>
    <property type="project" value="UniProtKB-UniRule"/>
</dbReference>
<dbReference type="HAMAP" id="MF_00104">
    <property type="entry name" value="RNase_III"/>
    <property type="match status" value="1"/>
</dbReference>
<dbReference type="Pfam" id="PF00035">
    <property type="entry name" value="dsrm"/>
    <property type="match status" value="1"/>
</dbReference>
<keyword evidence="10" id="KW-0460">Magnesium</keyword>
<evidence type="ECO:0000259" key="11">
    <source>
        <dbReference type="PROSITE" id="PS50137"/>
    </source>
</evidence>
<dbReference type="Proteomes" id="UP000315283">
    <property type="component" value="Unassembled WGS sequence"/>
</dbReference>
<dbReference type="CDD" id="cd10845">
    <property type="entry name" value="DSRM_RNAse_III_family"/>
    <property type="match status" value="1"/>
</dbReference>
<comment type="function">
    <text evidence="10">Digests double-stranded RNA. Involved in the processing of primary rRNA transcript to yield the immediate precursors to the large and small rRNAs (23S and 16S). Processes some mRNAs, and tRNAs when they are encoded in the rRNA operon. Processes pre-crRNA and tracrRNA of type II CRISPR loci if present in the organism.</text>
</comment>
<dbReference type="FunFam" id="1.10.1520.10:FF:000001">
    <property type="entry name" value="Ribonuclease 3"/>
    <property type="match status" value="1"/>
</dbReference>
<dbReference type="Gene3D" id="3.30.160.20">
    <property type="match status" value="1"/>
</dbReference>
<dbReference type="GO" id="GO:0010468">
    <property type="term" value="P:regulation of gene expression"/>
    <property type="evidence" value="ECO:0007669"/>
    <property type="project" value="TreeGrafter"/>
</dbReference>
<feature type="binding site" evidence="10">
    <location>
        <position position="115"/>
    </location>
    <ligand>
        <name>Mg(2+)</name>
        <dbReference type="ChEBI" id="CHEBI:18420"/>
    </ligand>
</feature>
<dbReference type="EC" id="3.1.26.3" evidence="10"/>
<dbReference type="EMBL" id="SHBJ01000011">
    <property type="protein sequence ID" value="RZO28640.1"/>
    <property type="molecule type" value="Genomic_DNA"/>
</dbReference>
<keyword evidence="10" id="KW-0479">Metal-binding</keyword>
<sequence length="219" mass="24774">MELKTIENRLGYVFNNTELLELALVHKSSNNTSNNERLEFLGDTILNSIISQYLFLKFPNEKEGLLTRMRSHIVKGETLTKKANELGIIDFIKLSKGTANLSENRKFSILEGSIESIIGAVFLDSNWDNVQAFILNLFKQDLSNIDVDQEFRDSKTELQELLQSKGLEPPKYITTESKLGFTCEINLDNKEFVASGSSKRQSEILVAKEALNHLKSKNA</sequence>
<keyword evidence="5 10" id="KW-0819">tRNA processing</keyword>
<evidence type="ECO:0000256" key="5">
    <source>
        <dbReference type="ARBA" id="ARBA00022694"/>
    </source>
</evidence>
<keyword evidence="3 10" id="KW-0698">rRNA processing</keyword>
<evidence type="ECO:0000256" key="6">
    <source>
        <dbReference type="ARBA" id="ARBA00022722"/>
    </source>
</evidence>
<accession>A0A520N574</accession>
<dbReference type="PROSITE" id="PS50137">
    <property type="entry name" value="DS_RBD"/>
    <property type="match status" value="1"/>
</dbReference>
<keyword evidence="7 10" id="KW-0255">Endonuclease</keyword>
<keyword evidence="4 10" id="KW-0507">mRNA processing</keyword>
<dbReference type="SMART" id="SM00535">
    <property type="entry name" value="RIBOc"/>
    <property type="match status" value="1"/>
</dbReference>
<dbReference type="InterPro" id="IPR011907">
    <property type="entry name" value="RNase_III"/>
</dbReference>
<dbReference type="GO" id="GO:0005737">
    <property type="term" value="C:cytoplasm"/>
    <property type="evidence" value="ECO:0007669"/>
    <property type="project" value="UniProtKB-SubCell"/>
</dbReference>
<dbReference type="GO" id="GO:0019843">
    <property type="term" value="F:rRNA binding"/>
    <property type="evidence" value="ECO:0007669"/>
    <property type="project" value="UniProtKB-KW"/>
</dbReference>
<dbReference type="GO" id="GO:0008033">
    <property type="term" value="P:tRNA processing"/>
    <property type="evidence" value="ECO:0007669"/>
    <property type="project" value="UniProtKB-KW"/>
</dbReference>
<proteinExistence type="inferred from homology"/>
<organism evidence="13 14">
    <name type="scientific">SAR86 cluster bacterium</name>
    <dbReference type="NCBI Taxonomy" id="2030880"/>
    <lineage>
        <taxon>Bacteria</taxon>
        <taxon>Pseudomonadati</taxon>
        <taxon>Pseudomonadota</taxon>
        <taxon>Gammaproteobacteria</taxon>
        <taxon>SAR86 cluster</taxon>
    </lineage>
</organism>
<keyword evidence="6 10" id="KW-0540">Nuclease</keyword>
<dbReference type="SMART" id="SM00358">
    <property type="entry name" value="DSRM"/>
    <property type="match status" value="1"/>
</dbReference>
<keyword evidence="8 10" id="KW-0378">Hydrolase</keyword>
<comment type="subcellular location">
    <subcellularLocation>
        <location evidence="10">Cytoplasm</location>
    </subcellularLocation>
</comment>
<evidence type="ECO:0000256" key="7">
    <source>
        <dbReference type="ARBA" id="ARBA00022759"/>
    </source>
</evidence>
<evidence type="ECO:0000256" key="4">
    <source>
        <dbReference type="ARBA" id="ARBA00022664"/>
    </source>
</evidence>
<evidence type="ECO:0000256" key="10">
    <source>
        <dbReference type="HAMAP-Rule" id="MF_00104"/>
    </source>
</evidence>
<dbReference type="AlphaFoldDB" id="A0A520N574"/>
<dbReference type="PROSITE" id="PS50142">
    <property type="entry name" value="RNASE_3_2"/>
    <property type="match status" value="1"/>
</dbReference>
<evidence type="ECO:0000256" key="2">
    <source>
        <dbReference type="ARBA" id="ARBA00010183"/>
    </source>
</evidence>
<dbReference type="InterPro" id="IPR036389">
    <property type="entry name" value="RNase_III_sf"/>
</dbReference>
<feature type="domain" description="DRBM" evidence="11">
    <location>
        <begin position="153"/>
        <end position="216"/>
    </location>
</feature>
<evidence type="ECO:0000256" key="1">
    <source>
        <dbReference type="ARBA" id="ARBA00000109"/>
    </source>
</evidence>
<evidence type="ECO:0000313" key="13">
    <source>
        <dbReference type="EMBL" id="RZO28640.1"/>
    </source>
</evidence>
<comment type="caution">
    <text evidence="13">The sequence shown here is derived from an EMBL/GenBank/DDBJ whole genome shotgun (WGS) entry which is preliminary data.</text>
</comment>
<dbReference type="GO" id="GO:0046872">
    <property type="term" value="F:metal ion binding"/>
    <property type="evidence" value="ECO:0007669"/>
    <property type="project" value="UniProtKB-KW"/>
</dbReference>
<protein>
    <recommendedName>
        <fullName evidence="10">Ribonuclease 3</fullName>
        <ecNumber evidence="10">3.1.26.3</ecNumber>
    </recommendedName>
    <alternativeName>
        <fullName evidence="10">Ribonuclease III</fullName>
        <shortName evidence="10">RNase III</shortName>
    </alternativeName>
</protein>
<feature type="active site" evidence="10">
    <location>
        <position position="43"/>
    </location>
</feature>
<dbReference type="GO" id="GO:0006397">
    <property type="term" value="P:mRNA processing"/>
    <property type="evidence" value="ECO:0007669"/>
    <property type="project" value="UniProtKB-UniRule"/>
</dbReference>
<dbReference type="GO" id="GO:0003725">
    <property type="term" value="F:double-stranded RNA binding"/>
    <property type="evidence" value="ECO:0007669"/>
    <property type="project" value="TreeGrafter"/>
</dbReference>
<comment type="subunit">
    <text evidence="10">Homodimer.</text>
</comment>
<evidence type="ECO:0000313" key="14">
    <source>
        <dbReference type="Proteomes" id="UP000315283"/>
    </source>
</evidence>
<evidence type="ECO:0000256" key="3">
    <source>
        <dbReference type="ARBA" id="ARBA00022552"/>
    </source>
</evidence>
<keyword evidence="9 10" id="KW-0694">RNA-binding</keyword>
<reference evidence="13 14" key="1">
    <citation type="submission" date="2019-02" db="EMBL/GenBank/DDBJ databases">
        <title>Prokaryotic population dynamics and viral predation in marine succession experiment using metagenomics: the confinement effect.</title>
        <authorList>
            <person name="Haro-Moreno J.M."/>
            <person name="Rodriguez-Valera F."/>
            <person name="Lopez-Perez M."/>
        </authorList>
    </citation>
    <scope>NUCLEOTIDE SEQUENCE [LARGE SCALE GENOMIC DNA]</scope>
    <source>
        <strain evidence="13">MED-G164</strain>
    </source>
</reference>
<evidence type="ECO:0000256" key="8">
    <source>
        <dbReference type="ARBA" id="ARBA00022801"/>
    </source>
</evidence>
<dbReference type="PANTHER" id="PTHR11207:SF0">
    <property type="entry name" value="RIBONUCLEASE 3"/>
    <property type="match status" value="1"/>
</dbReference>
<dbReference type="CDD" id="cd00593">
    <property type="entry name" value="RIBOc"/>
    <property type="match status" value="1"/>
</dbReference>
<dbReference type="Gene3D" id="1.10.1520.10">
    <property type="entry name" value="Ribonuclease III domain"/>
    <property type="match status" value="1"/>
</dbReference>
<comment type="similarity">
    <text evidence="2">Belongs to the ribonuclease III family.</text>
</comment>
<dbReference type="SUPFAM" id="SSF54768">
    <property type="entry name" value="dsRNA-binding domain-like"/>
    <property type="match status" value="1"/>
</dbReference>
<dbReference type="Pfam" id="PF14622">
    <property type="entry name" value="Ribonucleas_3_3"/>
    <property type="match status" value="1"/>
</dbReference>
<dbReference type="NCBIfam" id="TIGR02191">
    <property type="entry name" value="RNaseIII"/>
    <property type="match status" value="1"/>
</dbReference>
<comment type="catalytic activity">
    <reaction evidence="1 10">
        <text>Endonucleolytic cleavage to 5'-phosphomonoester.</text>
        <dbReference type="EC" id="3.1.26.3"/>
    </reaction>
</comment>
<keyword evidence="10" id="KW-0963">Cytoplasm</keyword>
<feature type="binding site" evidence="10">
    <location>
        <position position="39"/>
    </location>
    <ligand>
        <name>Mg(2+)</name>
        <dbReference type="ChEBI" id="CHEBI:18420"/>
    </ligand>
</feature>
<dbReference type="PANTHER" id="PTHR11207">
    <property type="entry name" value="RIBONUCLEASE III"/>
    <property type="match status" value="1"/>
</dbReference>
<dbReference type="GO" id="GO:0004525">
    <property type="term" value="F:ribonuclease III activity"/>
    <property type="evidence" value="ECO:0007669"/>
    <property type="project" value="UniProtKB-UniRule"/>
</dbReference>
<feature type="active site" evidence="10">
    <location>
        <position position="115"/>
    </location>
</feature>
<keyword evidence="10" id="KW-0699">rRNA-binding</keyword>
<feature type="domain" description="RNase III" evidence="12">
    <location>
        <begin position="3"/>
        <end position="126"/>
    </location>
</feature>
<dbReference type="InterPro" id="IPR014720">
    <property type="entry name" value="dsRBD_dom"/>
</dbReference>
<dbReference type="InterPro" id="IPR000999">
    <property type="entry name" value="RNase_III_dom"/>
</dbReference>
<evidence type="ECO:0000259" key="12">
    <source>
        <dbReference type="PROSITE" id="PS50142"/>
    </source>
</evidence>
<name>A0A520N574_9GAMM</name>
<comment type="cofactor">
    <cofactor evidence="10">
        <name>Mg(2+)</name>
        <dbReference type="ChEBI" id="CHEBI:18420"/>
    </cofactor>
</comment>
<comment type="caution">
    <text evidence="10">Lacks conserved residue(s) required for the propagation of feature annotation.</text>
</comment>
<gene>
    <name evidence="10 13" type="primary">rnc</name>
    <name evidence="13" type="ORF">EVA97_02405</name>
</gene>
<dbReference type="SUPFAM" id="SSF69065">
    <property type="entry name" value="RNase III domain-like"/>
    <property type="match status" value="1"/>
</dbReference>